<dbReference type="PANTHER" id="PTHR47338">
    <property type="entry name" value="ZN(II)2CYS6 TRANSCRIPTION FACTOR (EUROFUNG)-RELATED"/>
    <property type="match status" value="1"/>
</dbReference>
<dbReference type="Gene3D" id="4.10.240.10">
    <property type="entry name" value="Zn(2)-C6 fungal-type DNA-binding domain"/>
    <property type="match status" value="1"/>
</dbReference>
<dbReference type="InterPro" id="IPR036864">
    <property type="entry name" value="Zn2-C6_fun-type_DNA-bd_sf"/>
</dbReference>
<evidence type="ECO:0000313" key="8">
    <source>
        <dbReference type="EMBL" id="CEJ93122.1"/>
    </source>
</evidence>
<keyword evidence="3" id="KW-0805">Transcription regulation</keyword>
<accession>A0A0A1TQ98</accession>
<dbReference type="CDD" id="cd00067">
    <property type="entry name" value="GAL4"/>
    <property type="match status" value="1"/>
</dbReference>
<dbReference type="GO" id="GO:0003677">
    <property type="term" value="F:DNA binding"/>
    <property type="evidence" value="ECO:0007669"/>
    <property type="project" value="InterPro"/>
</dbReference>
<evidence type="ECO:0000256" key="6">
    <source>
        <dbReference type="SAM" id="MobiDB-lite"/>
    </source>
</evidence>
<feature type="compositionally biased region" description="Polar residues" evidence="6">
    <location>
        <begin position="806"/>
        <end position="841"/>
    </location>
</feature>
<dbReference type="Pfam" id="PF00172">
    <property type="entry name" value="Zn_clus"/>
    <property type="match status" value="1"/>
</dbReference>
<keyword evidence="9" id="KW-1185">Reference proteome</keyword>
<dbReference type="EMBL" id="CDHN01000005">
    <property type="protein sequence ID" value="CEJ93122.1"/>
    <property type="molecule type" value="Genomic_DNA"/>
</dbReference>
<feature type="region of interest" description="Disordered" evidence="6">
    <location>
        <begin position="806"/>
        <end position="884"/>
    </location>
</feature>
<feature type="region of interest" description="Disordered" evidence="6">
    <location>
        <begin position="1"/>
        <end position="24"/>
    </location>
</feature>
<dbReference type="GO" id="GO:0008270">
    <property type="term" value="F:zinc ion binding"/>
    <property type="evidence" value="ECO:0007669"/>
    <property type="project" value="InterPro"/>
</dbReference>
<evidence type="ECO:0000256" key="4">
    <source>
        <dbReference type="ARBA" id="ARBA00023163"/>
    </source>
</evidence>
<keyword evidence="4" id="KW-0804">Transcription</keyword>
<dbReference type="HOGENOM" id="CLU_008471_0_0_1"/>
<reference evidence="8 9" key="1">
    <citation type="journal article" date="2015" name="Genome Announc.">
        <title>Draft Genome Sequence and Gene Annotation of the Entomopathogenic Fungus Verticillium hemipterigenum.</title>
        <authorList>
            <person name="Horn F."/>
            <person name="Habel A."/>
            <person name="Scharf D.H."/>
            <person name="Dworschak J."/>
            <person name="Brakhage A.A."/>
            <person name="Guthke R."/>
            <person name="Hertweck C."/>
            <person name="Linde J."/>
        </authorList>
    </citation>
    <scope>NUCLEOTIDE SEQUENCE [LARGE SCALE GENOMIC DNA]</scope>
</reference>
<dbReference type="STRING" id="1531966.A0A0A1TQ98"/>
<sequence length="884" mass="96143">MLSVQEAMSDSQFPGPNRVAIPRPQVVGIERLPARNQNNEPRESMNCKSCRKRKIKCNRMRPSCEACQLFQCPCIYDAVPKKRGPKTDVLEALLKRVDGLEAKLKEKNADEAGSSSEGAAGGDLPSYKVEEPDANEPQEPPAKRHAGEINKSPEQNLPIIAPKTSTMEPPVITIGMDALVNTYFSRFHGKPYQILDESSVRQRLQLNQLPDVLCDAIGAIAARFTPHPHGHMAAVKLSEQYAFKSRNAVTIDEPSVDSLQALLLLVIAFTAAGKGKKAFMAMSNAVGMAMALELHREADLQAQITPVERENRRNLFWSAYLLDRYLACGSKRPSLISDESIVLRLPSWSAKPSSMPVDGEFFHCGSNLQYLQGNGKKSQGSTGLLIDITRVLGITNRYLAAGGVKGDSHFPWHSLSNLSKIRQDLDVWATSTNNIFSTTATLFGQSDSTVLVLSKLIYHLIHCLIYRPFLPIDLSELAGNGQHQSWQIEATNMCFLHANAIAELVDLGFQMGKTEWPAFIGYCISTAGTVHVHGAHYNSGQGGELNVFTPSADYLARELQHLNELRYRWSSIEYQRVMLQNIRNAHADLLKGLANNEIRYTPGFQLEDFFDRYANVGGAGGSALRFESASLTLSDIPTEYMADVQAAQALQPPQRSDKPQQGIKRKNTAPSGRSRPDMQAMMANGPITPASTYHNRSVSMHAGPTPESSTSSAPIPSVETGDRHISAIRSTVEQGPPPTSSSSATGMGGFAYSPASMSASGLTPLGNVPFSPSFTYALNSGLPNETSNFDPMFSSLPTNAYSSPAAWQTQNDQHHTTASQTGSGSVHSPSNKSNSGSTGTQSEEKDPFLTLLEQLAENEQRFSNGSGSELDFFLAGAGTVPQAH</sequence>
<dbReference type="CDD" id="cd12148">
    <property type="entry name" value="fungal_TF_MHR"/>
    <property type="match status" value="1"/>
</dbReference>
<dbReference type="GO" id="GO:0006351">
    <property type="term" value="P:DNA-templated transcription"/>
    <property type="evidence" value="ECO:0007669"/>
    <property type="project" value="InterPro"/>
</dbReference>
<evidence type="ECO:0000259" key="7">
    <source>
        <dbReference type="PROSITE" id="PS50048"/>
    </source>
</evidence>
<dbReference type="SUPFAM" id="SSF57701">
    <property type="entry name" value="Zn2/Cys6 DNA-binding domain"/>
    <property type="match status" value="1"/>
</dbReference>
<evidence type="ECO:0000256" key="1">
    <source>
        <dbReference type="ARBA" id="ARBA00004123"/>
    </source>
</evidence>
<dbReference type="PANTHER" id="PTHR47338:SF4">
    <property type="entry name" value="ZN(II)2CYS6 TRANSCRIPTION FACTOR (EUROFUNG)"/>
    <property type="match status" value="1"/>
</dbReference>
<dbReference type="Proteomes" id="UP000039046">
    <property type="component" value="Unassembled WGS sequence"/>
</dbReference>
<evidence type="ECO:0000256" key="5">
    <source>
        <dbReference type="ARBA" id="ARBA00023242"/>
    </source>
</evidence>
<name>A0A0A1TQ98_9HYPO</name>
<dbReference type="OrthoDB" id="5297881at2759"/>
<dbReference type="AlphaFoldDB" id="A0A0A1TQ98"/>
<dbReference type="InterPro" id="IPR050815">
    <property type="entry name" value="TF_fung"/>
</dbReference>
<comment type="subcellular location">
    <subcellularLocation>
        <location evidence="1">Nucleus</location>
    </subcellularLocation>
</comment>
<dbReference type="InterPro" id="IPR007219">
    <property type="entry name" value="XnlR_reg_dom"/>
</dbReference>
<dbReference type="InterPro" id="IPR001138">
    <property type="entry name" value="Zn2Cys6_DnaBD"/>
</dbReference>
<feature type="region of interest" description="Disordered" evidence="6">
    <location>
        <begin position="648"/>
        <end position="720"/>
    </location>
</feature>
<organism evidence="8 9">
    <name type="scientific">[Torrubiella] hemipterigena</name>
    <dbReference type="NCBI Taxonomy" id="1531966"/>
    <lineage>
        <taxon>Eukaryota</taxon>
        <taxon>Fungi</taxon>
        <taxon>Dikarya</taxon>
        <taxon>Ascomycota</taxon>
        <taxon>Pezizomycotina</taxon>
        <taxon>Sordariomycetes</taxon>
        <taxon>Hypocreomycetidae</taxon>
        <taxon>Hypocreales</taxon>
        <taxon>Clavicipitaceae</taxon>
        <taxon>Clavicipitaceae incertae sedis</taxon>
        <taxon>'Torrubiella' clade</taxon>
    </lineage>
</organism>
<proteinExistence type="predicted"/>
<evidence type="ECO:0000256" key="3">
    <source>
        <dbReference type="ARBA" id="ARBA00023015"/>
    </source>
</evidence>
<keyword evidence="5" id="KW-0539">Nucleus</keyword>
<keyword evidence="2" id="KW-0479">Metal-binding</keyword>
<evidence type="ECO:0000313" key="9">
    <source>
        <dbReference type="Proteomes" id="UP000039046"/>
    </source>
</evidence>
<feature type="compositionally biased region" description="Polar residues" evidence="6">
    <location>
        <begin position="1"/>
        <end position="14"/>
    </location>
</feature>
<dbReference type="SMART" id="SM00906">
    <property type="entry name" value="Fungal_trans"/>
    <property type="match status" value="1"/>
</dbReference>
<dbReference type="PROSITE" id="PS50048">
    <property type="entry name" value="ZN2_CY6_FUNGAL_2"/>
    <property type="match status" value="1"/>
</dbReference>
<dbReference type="GO" id="GO:0005634">
    <property type="term" value="C:nucleus"/>
    <property type="evidence" value="ECO:0007669"/>
    <property type="project" value="UniProtKB-SubCell"/>
</dbReference>
<feature type="compositionally biased region" description="Polar residues" evidence="6">
    <location>
        <begin position="689"/>
        <end position="698"/>
    </location>
</feature>
<protein>
    <recommendedName>
        <fullName evidence="7">Zn(2)-C6 fungal-type domain-containing protein</fullName>
    </recommendedName>
</protein>
<feature type="domain" description="Zn(2)-C6 fungal-type" evidence="7">
    <location>
        <begin position="46"/>
        <end position="76"/>
    </location>
</feature>
<dbReference type="Pfam" id="PF04082">
    <property type="entry name" value="Fungal_trans"/>
    <property type="match status" value="1"/>
</dbReference>
<feature type="region of interest" description="Disordered" evidence="6">
    <location>
        <begin position="105"/>
        <end position="161"/>
    </location>
</feature>
<gene>
    <name evidence="8" type="ORF">VHEMI08735</name>
</gene>
<evidence type="ECO:0000256" key="2">
    <source>
        <dbReference type="ARBA" id="ARBA00022723"/>
    </source>
</evidence>
<dbReference type="SMART" id="SM00066">
    <property type="entry name" value="GAL4"/>
    <property type="match status" value="1"/>
</dbReference>
<dbReference type="GO" id="GO:0000981">
    <property type="term" value="F:DNA-binding transcription factor activity, RNA polymerase II-specific"/>
    <property type="evidence" value="ECO:0007669"/>
    <property type="project" value="InterPro"/>
</dbReference>